<dbReference type="OrthoDB" id="9813729at2"/>
<feature type="transmembrane region" description="Helical" evidence="8">
    <location>
        <begin position="246"/>
        <end position="267"/>
    </location>
</feature>
<dbReference type="GO" id="GO:0009103">
    <property type="term" value="P:lipopolysaccharide biosynthetic process"/>
    <property type="evidence" value="ECO:0007669"/>
    <property type="project" value="UniProtKB-ARBA"/>
</dbReference>
<keyword evidence="7 8" id="KW-0472">Membrane</keyword>
<comment type="caution">
    <text evidence="10">The sequence shown here is derived from an EMBL/GenBank/DDBJ whole genome shotgun (WGS) entry which is preliminary data.</text>
</comment>
<evidence type="ECO:0000256" key="8">
    <source>
        <dbReference type="SAM" id="Phobius"/>
    </source>
</evidence>
<dbReference type="GO" id="GO:0016763">
    <property type="term" value="F:pentosyltransferase activity"/>
    <property type="evidence" value="ECO:0007669"/>
    <property type="project" value="TreeGrafter"/>
</dbReference>
<evidence type="ECO:0000256" key="3">
    <source>
        <dbReference type="ARBA" id="ARBA00022676"/>
    </source>
</evidence>
<feature type="transmembrane region" description="Helical" evidence="8">
    <location>
        <begin position="195"/>
        <end position="215"/>
    </location>
</feature>
<organism evidence="10 11">
    <name type="scientific">Rufibacter latericius</name>
    <dbReference type="NCBI Taxonomy" id="2487040"/>
    <lineage>
        <taxon>Bacteria</taxon>
        <taxon>Pseudomonadati</taxon>
        <taxon>Bacteroidota</taxon>
        <taxon>Cytophagia</taxon>
        <taxon>Cytophagales</taxon>
        <taxon>Hymenobacteraceae</taxon>
        <taxon>Rufibacter</taxon>
    </lineage>
</organism>
<sequence>MMRSTSTSIHWLLLGLLILLKFALQYALVDSSYDLHRDEYLHLDQANHLAAGYLSVPPFTSWVAWLVKALGNTVFWVRFFPALFGALTIVVVWKTVEELGGGLYARLLAGMAVLISALLRINMLFQPNSFDILSWTLTFYLLIRHIRTQRPLPLLWLGLIVGVGFLNKYNIVFLVIGLIPGLLLSGQGGIFKNRYLYLGGLLALLVVFPNLYWQFTHQFPVIRHMQELSATQLQHVNRADFWQDQLLFFFGSVFLLIGAMVGFVRYAPFKPYRFIALTYWISMLVFTFLRAKSYYTIGLYPILLVFGSVYWEHLFREGWKRSTRPLWIGLNLALFLLLVNVIFPLLSPVEIQAKADKFKKLNLLKWEDGKDHPLPQDFADMLGWQELTAKAQLAFSQIPDAEKPYTLVLCENYGQAGAINFYDKSPLPPAYSFNADYIHWYPIQQEIKAIILVKTAGEQPLREEEKQYFSSVVNVGAIETAFAREQGTTLYLLRGVSPIMVQELRNRALELQRSGSLSD</sequence>
<feature type="domain" description="Glycosyltransferase RgtA/B/C/D-like" evidence="9">
    <location>
        <begin position="56"/>
        <end position="213"/>
    </location>
</feature>
<keyword evidence="4 10" id="KW-0808">Transferase</keyword>
<dbReference type="EMBL" id="RJJD01000011">
    <property type="protein sequence ID" value="RNI24539.1"/>
    <property type="molecule type" value="Genomic_DNA"/>
</dbReference>
<feature type="transmembrane region" description="Helical" evidence="8">
    <location>
        <begin position="49"/>
        <end position="67"/>
    </location>
</feature>
<dbReference type="PANTHER" id="PTHR33908">
    <property type="entry name" value="MANNOSYLTRANSFERASE YKCB-RELATED"/>
    <property type="match status" value="1"/>
</dbReference>
<dbReference type="Pfam" id="PF13231">
    <property type="entry name" value="PMT_2"/>
    <property type="match status" value="1"/>
</dbReference>
<evidence type="ECO:0000256" key="5">
    <source>
        <dbReference type="ARBA" id="ARBA00022692"/>
    </source>
</evidence>
<evidence type="ECO:0000256" key="4">
    <source>
        <dbReference type="ARBA" id="ARBA00022679"/>
    </source>
</evidence>
<feature type="transmembrane region" description="Helical" evidence="8">
    <location>
        <begin position="274"/>
        <end position="291"/>
    </location>
</feature>
<evidence type="ECO:0000256" key="6">
    <source>
        <dbReference type="ARBA" id="ARBA00022989"/>
    </source>
</evidence>
<keyword evidence="2" id="KW-1003">Cell membrane</keyword>
<keyword evidence="11" id="KW-1185">Reference proteome</keyword>
<keyword evidence="5 8" id="KW-0812">Transmembrane</keyword>
<evidence type="ECO:0000259" key="9">
    <source>
        <dbReference type="Pfam" id="PF13231"/>
    </source>
</evidence>
<evidence type="ECO:0000256" key="1">
    <source>
        <dbReference type="ARBA" id="ARBA00004651"/>
    </source>
</evidence>
<dbReference type="InterPro" id="IPR050297">
    <property type="entry name" value="LipidA_mod_glycosyltrf_83"/>
</dbReference>
<evidence type="ECO:0000256" key="2">
    <source>
        <dbReference type="ARBA" id="ARBA00022475"/>
    </source>
</evidence>
<feature type="transmembrane region" description="Helical" evidence="8">
    <location>
        <begin position="326"/>
        <end position="346"/>
    </location>
</feature>
<feature type="transmembrane region" description="Helical" evidence="8">
    <location>
        <begin position="297"/>
        <end position="314"/>
    </location>
</feature>
<keyword evidence="3" id="KW-0328">Glycosyltransferase</keyword>
<dbReference type="PANTHER" id="PTHR33908:SF11">
    <property type="entry name" value="MEMBRANE PROTEIN"/>
    <property type="match status" value="1"/>
</dbReference>
<evidence type="ECO:0000313" key="10">
    <source>
        <dbReference type="EMBL" id="RNI24539.1"/>
    </source>
</evidence>
<dbReference type="GO" id="GO:0005886">
    <property type="term" value="C:plasma membrane"/>
    <property type="evidence" value="ECO:0007669"/>
    <property type="project" value="UniProtKB-SubCell"/>
</dbReference>
<feature type="transmembrane region" description="Helical" evidence="8">
    <location>
        <begin position="153"/>
        <end position="183"/>
    </location>
</feature>
<dbReference type="Proteomes" id="UP000272117">
    <property type="component" value="Unassembled WGS sequence"/>
</dbReference>
<evidence type="ECO:0000256" key="7">
    <source>
        <dbReference type="ARBA" id="ARBA00023136"/>
    </source>
</evidence>
<keyword evidence="6 8" id="KW-1133">Transmembrane helix</keyword>
<dbReference type="InterPro" id="IPR038731">
    <property type="entry name" value="RgtA/B/C-like"/>
</dbReference>
<reference evidence="10 11" key="1">
    <citation type="submission" date="2018-11" db="EMBL/GenBank/DDBJ databases">
        <title>Rufibacter latericius sp. nov., isolated from water in Baiyang Lake.</title>
        <authorList>
            <person name="Yang Y."/>
        </authorList>
    </citation>
    <scope>NUCLEOTIDE SEQUENCE [LARGE SCALE GENOMIC DNA]</scope>
    <source>
        <strain evidence="10 11">R-22-1c-1</strain>
    </source>
</reference>
<gene>
    <name evidence="10" type="ORF">EFB08_16630</name>
</gene>
<dbReference type="RefSeq" id="WP_123128097.1">
    <property type="nucleotide sequence ID" value="NZ_RJJD01000011.1"/>
</dbReference>
<dbReference type="AlphaFoldDB" id="A0A3M9MG58"/>
<comment type="subcellular location">
    <subcellularLocation>
        <location evidence="1">Cell membrane</location>
        <topology evidence="1">Multi-pass membrane protein</topology>
    </subcellularLocation>
</comment>
<feature type="transmembrane region" description="Helical" evidence="8">
    <location>
        <begin position="74"/>
        <end position="93"/>
    </location>
</feature>
<feature type="transmembrane region" description="Helical" evidence="8">
    <location>
        <begin position="99"/>
        <end position="118"/>
    </location>
</feature>
<name>A0A3M9MG58_9BACT</name>
<protein>
    <submittedName>
        <fullName evidence="10">Glycosyl transferase</fullName>
    </submittedName>
</protein>
<evidence type="ECO:0000313" key="11">
    <source>
        <dbReference type="Proteomes" id="UP000272117"/>
    </source>
</evidence>
<proteinExistence type="predicted"/>
<accession>A0A3M9MG58</accession>